<keyword evidence="1" id="KW-0472">Membrane</keyword>
<proteinExistence type="predicted"/>
<dbReference type="RefSeq" id="WP_309940016.1">
    <property type="nucleotide sequence ID" value="NZ_AP025305.1"/>
</dbReference>
<accession>A0AAE4BTN4</accession>
<gene>
    <name evidence="2" type="ORF">HNQ88_003211</name>
</gene>
<sequence length="89" mass="10277">MKKYLMIIAFALTFVTGFAQEKKQINEEDYTNQQVEMADSFRDEGKIYVVIAIILVILSVLVGYMIKVDNKVSKLEKEIDEIEDKKQLA</sequence>
<keyword evidence="3" id="KW-1185">Reference proteome</keyword>
<evidence type="ECO:0000313" key="2">
    <source>
        <dbReference type="EMBL" id="MDR6240145.1"/>
    </source>
</evidence>
<protein>
    <submittedName>
        <fullName evidence="2">Membrane protein</fullName>
    </submittedName>
</protein>
<evidence type="ECO:0000256" key="1">
    <source>
        <dbReference type="SAM" id="Phobius"/>
    </source>
</evidence>
<dbReference type="AlphaFoldDB" id="A0AAE4BTN4"/>
<name>A0AAE4BTN4_9BACT</name>
<dbReference type="Pfam" id="PF20077">
    <property type="entry name" value="CcmD_alt"/>
    <property type="match status" value="1"/>
</dbReference>
<reference evidence="2" key="1">
    <citation type="submission" date="2023-07" db="EMBL/GenBank/DDBJ databases">
        <title>Genomic Encyclopedia of Type Strains, Phase IV (KMG-IV): sequencing the most valuable type-strain genomes for metagenomic binning, comparative biology and taxonomic classification.</title>
        <authorList>
            <person name="Goeker M."/>
        </authorList>
    </citation>
    <scope>NUCLEOTIDE SEQUENCE</scope>
    <source>
        <strain evidence="2">DSM 26174</strain>
    </source>
</reference>
<keyword evidence="1" id="KW-0812">Transmembrane</keyword>
<feature type="transmembrane region" description="Helical" evidence="1">
    <location>
        <begin position="47"/>
        <end position="66"/>
    </location>
</feature>
<organism evidence="2 3">
    <name type="scientific">Aureibacter tunicatorum</name>
    <dbReference type="NCBI Taxonomy" id="866807"/>
    <lineage>
        <taxon>Bacteria</taxon>
        <taxon>Pseudomonadati</taxon>
        <taxon>Bacteroidota</taxon>
        <taxon>Cytophagia</taxon>
        <taxon>Cytophagales</taxon>
        <taxon>Persicobacteraceae</taxon>
        <taxon>Aureibacter</taxon>
    </lineage>
</organism>
<comment type="caution">
    <text evidence="2">The sequence shown here is derived from an EMBL/GenBank/DDBJ whole genome shotgun (WGS) entry which is preliminary data.</text>
</comment>
<keyword evidence="1" id="KW-1133">Transmembrane helix</keyword>
<dbReference type="Proteomes" id="UP001185092">
    <property type="component" value="Unassembled WGS sequence"/>
</dbReference>
<dbReference type="EMBL" id="JAVDQD010000004">
    <property type="protein sequence ID" value="MDR6240145.1"/>
    <property type="molecule type" value="Genomic_DNA"/>
</dbReference>
<evidence type="ECO:0000313" key="3">
    <source>
        <dbReference type="Proteomes" id="UP001185092"/>
    </source>
</evidence>